<comment type="similarity">
    <text evidence="2">Belongs to the aromatic acid exporter (TC 2.A.85) family.</text>
</comment>
<evidence type="ECO:0000256" key="8">
    <source>
        <dbReference type="ARBA" id="ARBA00023303"/>
    </source>
</evidence>
<dbReference type="InterPro" id="IPR020966">
    <property type="entry name" value="ALMT"/>
</dbReference>
<keyword evidence="3" id="KW-0813">Transport</keyword>
<evidence type="ECO:0000256" key="3">
    <source>
        <dbReference type="ARBA" id="ARBA00022448"/>
    </source>
</evidence>
<dbReference type="GO" id="GO:0015743">
    <property type="term" value="P:malate transport"/>
    <property type="evidence" value="ECO:0007669"/>
    <property type="project" value="InterPro"/>
</dbReference>
<feature type="transmembrane region" description="Helical" evidence="10">
    <location>
        <begin position="52"/>
        <end position="70"/>
    </location>
</feature>
<dbReference type="GO" id="GO:0016020">
    <property type="term" value="C:membrane"/>
    <property type="evidence" value="ECO:0007669"/>
    <property type="project" value="UniProtKB-SubCell"/>
</dbReference>
<evidence type="ECO:0000256" key="2">
    <source>
        <dbReference type="ARBA" id="ARBA00007079"/>
    </source>
</evidence>
<evidence type="ECO:0008006" key="13">
    <source>
        <dbReference type="Google" id="ProtNLM"/>
    </source>
</evidence>
<feature type="transmembrane region" description="Helical" evidence="10">
    <location>
        <begin position="183"/>
        <end position="206"/>
    </location>
</feature>
<name>A0A8J5HSJ1_ZINOF</name>
<feature type="region of interest" description="Disordered" evidence="9">
    <location>
        <begin position="1"/>
        <end position="33"/>
    </location>
</feature>
<keyword evidence="12" id="KW-1185">Reference proteome</keyword>
<evidence type="ECO:0000256" key="1">
    <source>
        <dbReference type="ARBA" id="ARBA00004141"/>
    </source>
</evidence>
<evidence type="ECO:0000313" key="12">
    <source>
        <dbReference type="Proteomes" id="UP000734854"/>
    </source>
</evidence>
<dbReference type="Pfam" id="PF11744">
    <property type="entry name" value="ALMT"/>
    <property type="match status" value="1"/>
</dbReference>
<proteinExistence type="inferred from homology"/>
<evidence type="ECO:0000256" key="7">
    <source>
        <dbReference type="ARBA" id="ARBA00023136"/>
    </source>
</evidence>
<comment type="caution">
    <text evidence="11">The sequence shown here is derived from an EMBL/GenBank/DDBJ whole genome shotgun (WGS) entry which is preliminary data.</text>
</comment>
<keyword evidence="6" id="KW-0406">Ion transport</keyword>
<accession>A0A8J5HSJ1</accession>
<dbReference type="GO" id="GO:0034220">
    <property type="term" value="P:monoatomic ion transmembrane transport"/>
    <property type="evidence" value="ECO:0007669"/>
    <property type="project" value="UniProtKB-KW"/>
</dbReference>
<dbReference type="PANTHER" id="PTHR31086">
    <property type="entry name" value="ALUMINUM-ACTIVATED MALATE TRANSPORTER 10"/>
    <property type="match status" value="1"/>
</dbReference>
<keyword evidence="8" id="KW-0407">Ion channel</keyword>
<feature type="transmembrane region" description="Helical" evidence="10">
    <location>
        <begin position="123"/>
        <end position="141"/>
    </location>
</feature>
<evidence type="ECO:0000256" key="10">
    <source>
        <dbReference type="SAM" id="Phobius"/>
    </source>
</evidence>
<comment type="subcellular location">
    <subcellularLocation>
        <location evidence="1">Membrane</location>
        <topology evidence="1">Multi-pass membrane protein</topology>
    </subcellularLocation>
</comment>
<evidence type="ECO:0000256" key="5">
    <source>
        <dbReference type="ARBA" id="ARBA00022989"/>
    </source>
</evidence>
<evidence type="ECO:0000313" key="11">
    <source>
        <dbReference type="EMBL" id="KAG6534453.1"/>
    </source>
</evidence>
<sequence>MDGGKKGSVEIDIGPPPPVKNTGGGSSTSSNTSPSQWIWDVLEFAMEDTNRVTFSLKVGFACLLVSLLILIRHPYEFFGANIVWALLTVAIMFEGFNRALGSLFAGIFAVVSMQIAASSGSILAPYIIAFSIFLVGAITSFMKLWPSLVPYEYGFRVILLTYCLIVANGYNRVGDAMRTSVDRLYSVAIGGVVTVLVNVLLFPIWAGEQLHKELIEHFDLVADSLQECVKKYLNDDGTERPEFLKTVMDDFHDEPAYRKCRAILKSSSALDSLASSAKWEPPHGRFRHFFYPWAEYVSVGSVLRHCAYEVMAMHGCLHSEIQAPYSLRCAFRADILDTATRAAELLRSLSEDIYNMKRRPHPTLLNHVHNSTERLQRSIDLHSYLLTSSQLSLDREEEDGDNDDDDGHLIEVVAINVGAFKETTVTKQHRRRLRSWPSVEAAELEDGAIGLMQRRAFERSTAALSLATFTSLLVEFVARLDHLVEAVDKLGRLAKFKHEIVSS</sequence>
<dbReference type="Proteomes" id="UP000734854">
    <property type="component" value="Unassembled WGS sequence"/>
</dbReference>
<dbReference type="EMBL" id="JACMSC010000002">
    <property type="protein sequence ID" value="KAG6534453.1"/>
    <property type="molecule type" value="Genomic_DNA"/>
</dbReference>
<feature type="transmembrane region" description="Helical" evidence="10">
    <location>
        <begin position="153"/>
        <end position="171"/>
    </location>
</feature>
<keyword evidence="4 10" id="KW-0812">Transmembrane</keyword>
<evidence type="ECO:0000256" key="6">
    <source>
        <dbReference type="ARBA" id="ARBA00023065"/>
    </source>
</evidence>
<gene>
    <name evidence="11" type="ORF">ZIOFF_008339</name>
</gene>
<keyword evidence="5 10" id="KW-1133">Transmembrane helix</keyword>
<evidence type="ECO:0000256" key="4">
    <source>
        <dbReference type="ARBA" id="ARBA00022692"/>
    </source>
</evidence>
<protein>
    <recommendedName>
        <fullName evidence="13">Aluminum-activated malate transporter</fullName>
    </recommendedName>
</protein>
<organism evidence="11 12">
    <name type="scientific">Zingiber officinale</name>
    <name type="common">Ginger</name>
    <name type="synonym">Amomum zingiber</name>
    <dbReference type="NCBI Taxonomy" id="94328"/>
    <lineage>
        <taxon>Eukaryota</taxon>
        <taxon>Viridiplantae</taxon>
        <taxon>Streptophyta</taxon>
        <taxon>Embryophyta</taxon>
        <taxon>Tracheophyta</taxon>
        <taxon>Spermatophyta</taxon>
        <taxon>Magnoliopsida</taxon>
        <taxon>Liliopsida</taxon>
        <taxon>Zingiberales</taxon>
        <taxon>Zingiberaceae</taxon>
        <taxon>Zingiber</taxon>
    </lineage>
</organism>
<reference evidence="11 12" key="1">
    <citation type="submission" date="2020-08" db="EMBL/GenBank/DDBJ databases">
        <title>Plant Genome Project.</title>
        <authorList>
            <person name="Zhang R.-G."/>
        </authorList>
    </citation>
    <scope>NUCLEOTIDE SEQUENCE [LARGE SCALE GENOMIC DNA]</scope>
    <source>
        <tissue evidence="11">Rhizome</tissue>
    </source>
</reference>
<keyword evidence="7 10" id="KW-0472">Membrane</keyword>
<dbReference type="AlphaFoldDB" id="A0A8J5HSJ1"/>
<evidence type="ECO:0000256" key="9">
    <source>
        <dbReference type="SAM" id="MobiDB-lite"/>
    </source>
</evidence>